<accession>A0ABR2IJC8</accession>
<comment type="caution">
    <text evidence="3">The sequence shown here is derived from an EMBL/GenBank/DDBJ whole genome shotgun (WGS) entry which is preliminary data.</text>
</comment>
<dbReference type="EMBL" id="JAPFFF010000017">
    <property type="protein sequence ID" value="KAK8863755.1"/>
    <property type="molecule type" value="Genomic_DNA"/>
</dbReference>
<proteinExistence type="predicted"/>
<feature type="region of interest" description="Disordered" evidence="2">
    <location>
        <begin position="577"/>
        <end position="601"/>
    </location>
</feature>
<dbReference type="Proteomes" id="UP001470230">
    <property type="component" value="Unassembled WGS sequence"/>
</dbReference>
<feature type="coiled-coil region" evidence="1">
    <location>
        <begin position="151"/>
        <end position="180"/>
    </location>
</feature>
<name>A0ABR2IJC8_9EUKA</name>
<organism evidence="3 4">
    <name type="scientific">Tritrichomonas musculus</name>
    <dbReference type="NCBI Taxonomy" id="1915356"/>
    <lineage>
        <taxon>Eukaryota</taxon>
        <taxon>Metamonada</taxon>
        <taxon>Parabasalia</taxon>
        <taxon>Tritrichomonadida</taxon>
        <taxon>Tritrichomonadidae</taxon>
        <taxon>Tritrichomonas</taxon>
    </lineage>
</organism>
<keyword evidence="4" id="KW-1185">Reference proteome</keyword>
<keyword evidence="1" id="KW-0175">Coiled coil</keyword>
<evidence type="ECO:0000313" key="3">
    <source>
        <dbReference type="EMBL" id="KAK8863755.1"/>
    </source>
</evidence>
<evidence type="ECO:0000256" key="2">
    <source>
        <dbReference type="SAM" id="MobiDB-lite"/>
    </source>
</evidence>
<evidence type="ECO:0000256" key="1">
    <source>
        <dbReference type="SAM" id="Coils"/>
    </source>
</evidence>
<sequence>MIFLKDETAYFCMNEEKETQKRSFIGMKVILLHSYFHQSFRGFKFYGDADQFLESYQNFIESMKNIFKSNPSLLDYYITFSKISLLSISFMSNFQYRIYLLKKLISLKSNKLTFLNIHPSHSEIVYHVFIILSSSFISRRGPLHFYQNEKFDEINEEEEEEEANEDVEEANENNININEVKDFININDESQISKLTDYLKSQISYFSLKCKSKTSTFLDFGTKMIFRSLSDNGVLSITKDIKQLLLSIFGEKIDFSTINAEFIDRPFSQNISEIIKNIKLFDQIILQINKIIDCNKILFQDENLLYVANPQFFVVTAYLLKLGRIEKSTNCKYKRHHSNSRNDDNDDNFEVCTKHHEFIAVDWNSLIPKLTPSYKCPYCVINDEPSNLSLTTSFNNTVPMTYDFERLDKDFKSDHRSIMYMNIYNAIEEDDLHPIELHLLRMIMIIAEARLKNKKEPINKHVKNQLAVCIASIAALLFPYTSFNLSATATILFIQNVLDKIKMLMLSHFNINQNDIKQTPTFREVRKLFSSSISPFMKGVFESLRKNVLNFNSKNEDKLFKEVIKFAIPSSASLSRKQKDSKVDDNDDDDNNNDENYRLNAPLKPMGSKFFLRQFLLDPNLRRKCPVIYDYLRLNDRFDRTRFIGKLVPSLRLILNYAYRSHSKEAIGKSINTIDGIDQDFLKNWREAASDIEKDLLTEEARKCLNDTLVDEPTIASFLPRRHENWPVMTVILSLSDAQNKFINTLSRYSNIVIKDIDDFEIATTSEAGRDNYRIRNTVLNIPLMNAIKGFFLDDEFGFHCKFEEKQEKQFRNELSEYTYYYIVHKSLSLRATFNYNGEGIVAQFKHIVNSKPMTNQQLCYLSKLKKDGKGAGLMLLLENLMFRLIGTSKNTDGSKSIVEEIQETLLKKGDKNDDNIASCYHLTSIENDAFFEFVNAKNHMTDKLTLSQIPSIYEFLASQLDDAVIIELSIGAQLSKSLKDPSHSESFISAEMDKIENMSKNEWLDVANVIVLLMAKMNENNENIRNIQSVLIKDLYDEIKELASLSRTQNHTFSKVLKTFRHFDITDLSLIYEYCMTKSI</sequence>
<protein>
    <submittedName>
        <fullName evidence="3">Uncharacterized protein</fullName>
    </submittedName>
</protein>
<gene>
    <name evidence="3" type="ORF">M9Y10_011445</name>
</gene>
<reference evidence="3 4" key="1">
    <citation type="submission" date="2024-04" db="EMBL/GenBank/DDBJ databases">
        <title>Tritrichomonas musculus Genome.</title>
        <authorList>
            <person name="Alves-Ferreira E."/>
            <person name="Grigg M."/>
            <person name="Lorenzi H."/>
            <person name="Galac M."/>
        </authorList>
    </citation>
    <scope>NUCLEOTIDE SEQUENCE [LARGE SCALE GENOMIC DNA]</scope>
    <source>
        <strain evidence="3 4">EAF2021</strain>
    </source>
</reference>
<evidence type="ECO:0000313" key="4">
    <source>
        <dbReference type="Proteomes" id="UP001470230"/>
    </source>
</evidence>